<protein>
    <submittedName>
        <fullName evidence="4">Leucine-rich repeat-containing protein 43</fullName>
    </submittedName>
</protein>
<dbReference type="PROSITE" id="PS51450">
    <property type="entry name" value="LRR"/>
    <property type="match status" value="1"/>
</dbReference>
<dbReference type="EMBL" id="JAOTOJ010000018">
    <property type="protein sequence ID" value="KAK9391744.1"/>
    <property type="molecule type" value="Genomic_DNA"/>
</dbReference>
<accession>A0AAW1APM6</accession>
<dbReference type="Gene3D" id="3.80.10.10">
    <property type="entry name" value="Ribonuclease Inhibitor"/>
    <property type="match status" value="1"/>
</dbReference>
<reference evidence="4 5" key="1">
    <citation type="journal article" date="2024" name="Proc. Natl. Acad. Sci. U.S.A.">
        <title>The genetic regulatory architecture and epigenomic basis for age-related changes in rattlesnake venom.</title>
        <authorList>
            <person name="Hogan M.P."/>
            <person name="Holding M.L."/>
            <person name="Nystrom G.S."/>
            <person name="Colston T.J."/>
            <person name="Bartlett D.A."/>
            <person name="Mason A.J."/>
            <person name="Ellsworth S.A."/>
            <person name="Rautsaw R.M."/>
            <person name="Lawrence K.C."/>
            <person name="Strickland J.L."/>
            <person name="He B."/>
            <person name="Fraser P."/>
            <person name="Margres M.J."/>
            <person name="Gilbert D.M."/>
            <person name="Gibbs H.L."/>
            <person name="Parkinson C.L."/>
            <person name="Rokyta D.R."/>
        </authorList>
    </citation>
    <scope>NUCLEOTIDE SEQUENCE [LARGE SCALE GENOMIC DNA]</scope>
    <source>
        <strain evidence="4">DRR0105</strain>
    </source>
</reference>
<keyword evidence="2" id="KW-0677">Repeat</keyword>
<sequence length="669" mass="73056">MRVNTEETPPPWRAGSISLPWRRWAPLATRSRILATEVATWTCCSHHAMEGLSASAAFWDHLRQLCLDQFPCGVGSWNKSRFPPRLPFHLHGLPALRLATLPRRNGLLSPNEETAEALTEFLRCPDSPWALPPDCSPPEQQLRELAVQHPQIVRTSFVCSYFRSLRIVNKGVTEIDGGLLKFPNLEELILTANHISTIPAANLPPGLKVLELCGNEVQSLKDLCTSPPAGLQHLGLSHNCQLGSSEEQYLAAAFWPNLVSLDLSYNNFTDLLSLLPTLSSLKKLRILVLQGNPFALLPGYRGFTIDSLPHISVFDDIIITPEERHRFLKLSTFPEALLSDVKLIVAIGKMRGLPNPLNPEELEGSPDSPIVTHSYYVTYEFAKGEEKGEKAASKHRGTLTAGDVASSPLVAVDGETTEPLSSQPSPKLDLQPEPGANMHSTAKKGWAEAIDCDYRKEHLTQDLGALKAYLLAGTTISVVEEKVVSWPVVLTPEEKTGKKGKGKGEKGKADSGKADKGKEKDTGKGGNKKKKKAPSPELRSDPPIVRILGSLHVSLEKLLAGASLLETTCDFGVQITEWSVSPPLPKDKESKKGAKKDAKAKSGIDLAISRKTPPPPTPSPTRGKGRKKDSPEGPDSQLSQPVPLTVEFQMQHIKWESASPILKMQEASE</sequence>
<dbReference type="SUPFAM" id="SSF52075">
    <property type="entry name" value="Outer arm dynein light chain 1"/>
    <property type="match status" value="1"/>
</dbReference>
<evidence type="ECO:0000313" key="5">
    <source>
        <dbReference type="Proteomes" id="UP001474421"/>
    </source>
</evidence>
<dbReference type="GO" id="GO:0005737">
    <property type="term" value="C:cytoplasm"/>
    <property type="evidence" value="ECO:0007669"/>
    <property type="project" value="TreeGrafter"/>
</dbReference>
<keyword evidence="5" id="KW-1185">Reference proteome</keyword>
<name>A0AAW1APM6_CROAD</name>
<feature type="compositionally biased region" description="Basic and acidic residues" evidence="3">
    <location>
        <begin position="585"/>
        <end position="602"/>
    </location>
</feature>
<feature type="region of interest" description="Disordered" evidence="3">
    <location>
        <begin position="494"/>
        <end position="542"/>
    </location>
</feature>
<feature type="region of interest" description="Disordered" evidence="3">
    <location>
        <begin position="414"/>
        <end position="442"/>
    </location>
</feature>
<dbReference type="AlphaFoldDB" id="A0AAW1APM6"/>
<dbReference type="PANTHER" id="PTHR15454">
    <property type="entry name" value="NISCHARIN RELATED"/>
    <property type="match status" value="1"/>
</dbReference>
<organism evidence="4 5">
    <name type="scientific">Crotalus adamanteus</name>
    <name type="common">Eastern diamondback rattlesnake</name>
    <dbReference type="NCBI Taxonomy" id="8729"/>
    <lineage>
        <taxon>Eukaryota</taxon>
        <taxon>Metazoa</taxon>
        <taxon>Chordata</taxon>
        <taxon>Craniata</taxon>
        <taxon>Vertebrata</taxon>
        <taxon>Euteleostomi</taxon>
        <taxon>Lepidosauria</taxon>
        <taxon>Squamata</taxon>
        <taxon>Bifurcata</taxon>
        <taxon>Unidentata</taxon>
        <taxon>Episquamata</taxon>
        <taxon>Toxicofera</taxon>
        <taxon>Serpentes</taxon>
        <taxon>Colubroidea</taxon>
        <taxon>Viperidae</taxon>
        <taxon>Crotalinae</taxon>
        <taxon>Crotalus</taxon>
    </lineage>
</organism>
<dbReference type="Proteomes" id="UP001474421">
    <property type="component" value="Unassembled WGS sequence"/>
</dbReference>
<proteinExistence type="predicted"/>
<evidence type="ECO:0000313" key="4">
    <source>
        <dbReference type="EMBL" id="KAK9391744.1"/>
    </source>
</evidence>
<feature type="region of interest" description="Disordered" evidence="3">
    <location>
        <begin position="579"/>
        <end position="645"/>
    </location>
</feature>
<dbReference type="PANTHER" id="PTHR15454:SF19">
    <property type="entry name" value="LEUCINE-RICH REPEAT-CONTAINING PROTEIN 51"/>
    <property type="match status" value="1"/>
</dbReference>
<dbReference type="InterPro" id="IPR032675">
    <property type="entry name" value="LRR_dom_sf"/>
</dbReference>
<gene>
    <name evidence="4" type="ORF">NXF25_018133</name>
</gene>
<comment type="caution">
    <text evidence="4">The sequence shown here is derived from an EMBL/GenBank/DDBJ whole genome shotgun (WGS) entry which is preliminary data.</text>
</comment>
<keyword evidence="1" id="KW-0433">Leucine-rich repeat</keyword>
<evidence type="ECO:0000256" key="3">
    <source>
        <dbReference type="SAM" id="MobiDB-lite"/>
    </source>
</evidence>
<evidence type="ECO:0000256" key="2">
    <source>
        <dbReference type="ARBA" id="ARBA00022737"/>
    </source>
</evidence>
<dbReference type="Pfam" id="PF13855">
    <property type="entry name" value="LRR_8"/>
    <property type="match status" value="1"/>
</dbReference>
<evidence type="ECO:0000256" key="1">
    <source>
        <dbReference type="ARBA" id="ARBA00022614"/>
    </source>
</evidence>
<dbReference type="InterPro" id="IPR001611">
    <property type="entry name" value="Leu-rich_rpt"/>
</dbReference>
<feature type="compositionally biased region" description="Basic and acidic residues" evidence="3">
    <location>
        <begin position="494"/>
        <end position="523"/>
    </location>
</feature>